<dbReference type="Gene3D" id="3.40.630.30">
    <property type="match status" value="1"/>
</dbReference>
<sequence>MTLAYTIEALNAAQFPEFRAYLHEHLQDNGSPETGYFQPQPRGQAEFPAERAAAFERGLGIAVGQPGWRRAWLARRVADGAILGHVDLRAHPMPHVEHRAQLGMGVHASARRQGLGQALIAHARDWALDQGSLYWIDLQVLSSNPGAQRLYQRMGFVLCGERADLFRIDGRSLGDLTMSLRLRPATHTG</sequence>
<evidence type="ECO:0000313" key="4">
    <source>
        <dbReference type="EMBL" id="PND38952.1"/>
    </source>
</evidence>
<protein>
    <submittedName>
        <fullName evidence="4">GNAT family N-acetyltransferase</fullName>
    </submittedName>
</protein>
<evidence type="ECO:0000313" key="5">
    <source>
        <dbReference type="Proteomes" id="UP000235916"/>
    </source>
</evidence>
<proteinExistence type="predicted"/>
<dbReference type="Pfam" id="PF00583">
    <property type="entry name" value="Acetyltransf_1"/>
    <property type="match status" value="1"/>
</dbReference>
<evidence type="ECO:0000256" key="1">
    <source>
        <dbReference type="ARBA" id="ARBA00022679"/>
    </source>
</evidence>
<dbReference type="SUPFAM" id="SSF55729">
    <property type="entry name" value="Acyl-CoA N-acyltransferases (Nat)"/>
    <property type="match status" value="1"/>
</dbReference>
<dbReference type="Proteomes" id="UP000235916">
    <property type="component" value="Unassembled WGS sequence"/>
</dbReference>
<name>A0A2N8KZW2_9BURK</name>
<evidence type="ECO:0000256" key="2">
    <source>
        <dbReference type="ARBA" id="ARBA00023315"/>
    </source>
</evidence>
<reference evidence="4 5" key="1">
    <citation type="submission" date="2018-01" db="EMBL/GenBank/DDBJ databases">
        <title>Draft genome sequence of Paucibacter aquatile CR182 isolated from freshwater of the Nakdong River.</title>
        <authorList>
            <person name="Choi A."/>
            <person name="Chung E.J."/>
        </authorList>
    </citation>
    <scope>NUCLEOTIDE SEQUENCE [LARGE SCALE GENOMIC DNA]</scope>
    <source>
        <strain evidence="4 5">CR182</strain>
    </source>
</reference>
<evidence type="ECO:0000259" key="3">
    <source>
        <dbReference type="PROSITE" id="PS51186"/>
    </source>
</evidence>
<dbReference type="AlphaFoldDB" id="A0A2N8KZW2"/>
<dbReference type="PROSITE" id="PS51186">
    <property type="entry name" value="GNAT"/>
    <property type="match status" value="1"/>
</dbReference>
<feature type="domain" description="N-acetyltransferase" evidence="3">
    <location>
        <begin position="5"/>
        <end position="183"/>
    </location>
</feature>
<comment type="caution">
    <text evidence="4">The sequence shown here is derived from an EMBL/GenBank/DDBJ whole genome shotgun (WGS) entry which is preliminary data.</text>
</comment>
<keyword evidence="1 4" id="KW-0808">Transferase</keyword>
<accession>A0A2N8KZW2</accession>
<dbReference type="InterPro" id="IPR000182">
    <property type="entry name" value="GNAT_dom"/>
</dbReference>
<dbReference type="RefSeq" id="WP_102768869.1">
    <property type="nucleotide sequence ID" value="NZ_POSP01000003.1"/>
</dbReference>
<dbReference type="InterPro" id="IPR016181">
    <property type="entry name" value="Acyl_CoA_acyltransferase"/>
</dbReference>
<keyword evidence="5" id="KW-1185">Reference proteome</keyword>
<organism evidence="4 5">
    <name type="scientific">Kinneretia aquatilis</name>
    <dbReference type="NCBI Taxonomy" id="2070761"/>
    <lineage>
        <taxon>Bacteria</taxon>
        <taxon>Pseudomonadati</taxon>
        <taxon>Pseudomonadota</taxon>
        <taxon>Betaproteobacteria</taxon>
        <taxon>Burkholderiales</taxon>
        <taxon>Sphaerotilaceae</taxon>
        <taxon>Roseateles</taxon>
    </lineage>
</organism>
<dbReference type="EMBL" id="POSP01000003">
    <property type="protein sequence ID" value="PND38952.1"/>
    <property type="molecule type" value="Genomic_DNA"/>
</dbReference>
<dbReference type="OrthoDB" id="336415at2"/>
<dbReference type="GO" id="GO:0016747">
    <property type="term" value="F:acyltransferase activity, transferring groups other than amino-acyl groups"/>
    <property type="evidence" value="ECO:0007669"/>
    <property type="project" value="InterPro"/>
</dbReference>
<keyword evidence="2" id="KW-0012">Acyltransferase</keyword>
<dbReference type="PANTHER" id="PTHR43877">
    <property type="entry name" value="AMINOALKYLPHOSPHONATE N-ACETYLTRANSFERASE-RELATED-RELATED"/>
    <property type="match status" value="1"/>
</dbReference>
<gene>
    <name evidence="4" type="ORF">C1O66_16400</name>
</gene>
<dbReference type="InterPro" id="IPR050832">
    <property type="entry name" value="Bact_Acetyltransf"/>
</dbReference>
<dbReference type="CDD" id="cd04301">
    <property type="entry name" value="NAT_SF"/>
    <property type="match status" value="1"/>
</dbReference>